<reference evidence="10" key="3">
    <citation type="submission" date="2018-07" db="EMBL/GenBank/DDBJ databases">
        <title>Genomic and Epidemiologic Investigation of an Indolent Hospital Outbreak.</title>
        <authorList>
            <person name="Johnson R.C."/>
            <person name="Deming C."/>
            <person name="Conlan S."/>
            <person name="Zellmer C.J."/>
            <person name="Michelin A.V."/>
            <person name="Lee-Lin S.-Q."/>
            <person name="Thomas P.J."/>
            <person name="Park M."/>
            <person name="Weingarten R.A."/>
            <person name="Less J."/>
            <person name="Dekker J.P."/>
            <person name="Frank K.M."/>
            <person name="Musser K.A."/>
            <person name="Mcquiston J.R."/>
            <person name="Henderson D.K."/>
            <person name="Lau A.F."/>
            <person name="Palmore T.N."/>
            <person name="Segre J.A."/>
        </authorList>
    </citation>
    <scope>NUCLEOTIDE SEQUENCE [LARGE SCALE GENOMIC DNA]</scope>
    <source>
        <strain evidence="10">SK-CDC1_0717</strain>
    </source>
</reference>
<dbReference type="KEGG" id="skr:BRX40_08840"/>
<evidence type="ECO:0000313" key="9">
    <source>
        <dbReference type="Proteomes" id="UP000286681"/>
    </source>
</evidence>
<dbReference type="AlphaFoldDB" id="A0A1L6J9K4"/>
<dbReference type="InterPro" id="IPR036388">
    <property type="entry name" value="WH-like_DNA-bd_sf"/>
</dbReference>
<protein>
    <submittedName>
        <fullName evidence="5">Transcriptional regulator</fullName>
    </submittedName>
</protein>
<dbReference type="InterPro" id="IPR011991">
    <property type="entry name" value="ArsR-like_HTH"/>
</dbReference>
<dbReference type="Pfam" id="PF02036">
    <property type="entry name" value="SCP2"/>
    <property type="match status" value="1"/>
</dbReference>
<dbReference type="Gene3D" id="3.30.1050.10">
    <property type="entry name" value="SCP2 sterol-binding domain"/>
    <property type="match status" value="1"/>
</dbReference>
<dbReference type="Pfam" id="PF01638">
    <property type="entry name" value="HxlR"/>
    <property type="match status" value="1"/>
</dbReference>
<evidence type="ECO:0000313" key="7">
    <source>
        <dbReference type="EMBL" id="RSY83164.1"/>
    </source>
</evidence>
<dbReference type="PROSITE" id="PS51118">
    <property type="entry name" value="HTH_HXLR"/>
    <property type="match status" value="1"/>
</dbReference>
<dbReference type="PANTHER" id="PTHR33204:SF18">
    <property type="entry name" value="TRANSCRIPTIONAL REGULATORY PROTEIN"/>
    <property type="match status" value="1"/>
</dbReference>
<dbReference type="Proteomes" id="UP000286681">
    <property type="component" value="Unassembled WGS sequence"/>
</dbReference>
<keyword evidence="2" id="KW-0238">DNA-binding</keyword>
<evidence type="ECO:0000259" key="4">
    <source>
        <dbReference type="PROSITE" id="PS51118"/>
    </source>
</evidence>
<evidence type="ECO:0000313" key="8">
    <source>
        <dbReference type="Proteomes" id="UP000185161"/>
    </source>
</evidence>
<dbReference type="STRING" id="93064.BRX40_08840"/>
<dbReference type="InterPro" id="IPR036527">
    <property type="entry name" value="SCP2_sterol-bd_dom_sf"/>
</dbReference>
<dbReference type="InterPro" id="IPR003033">
    <property type="entry name" value="SCP2_sterol-bd_dom"/>
</dbReference>
<dbReference type="SUPFAM" id="SSF46785">
    <property type="entry name" value="Winged helix' DNA-binding domain"/>
    <property type="match status" value="1"/>
</dbReference>
<evidence type="ECO:0000313" key="5">
    <source>
        <dbReference type="EMBL" id="APR52527.1"/>
    </source>
</evidence>
<dbReference type="InterPro" id="IPR002577">
    <property type="entry name" value="HTH_HxlR"/>
</dbReference>
<dbReference type="Proteomes" id="UP000287746">
    <property type="component" value="Unassembled WGS sequence"/>
</dbReference>
<gene>
    <name evidence="5" type="ORF">BRX40_08840</name>
    <name evidence="6" type="ORF">CA257_15250</name>
    <name evidence="7" type="ORF">DAH66_12930</name>
</gene>
<name>A0A1L6J9K4_9SPHN</name>
<dbReference type="InterPro" id="IPR036390">
    <property type="entry name" value="WH_DNA-bd_sf"/>
</dbReference>
<accession>A0A1L6J9K4</accession>
<dbReference type="PANTHER" id="PTHR33204">
    <property type="entry name" value="TRANSCRIPTIONAL REGULATOR, MARR FAMILY"/>
    <property type="match status" value="1"/>
</dbReference>
<dbReference type="GO" id="GO:0003677">
    <property type="term" value="F:DNA binding"/>
    <property type="evidence" value="ECO:0007669"/>
    <property type="project" value="UniProtKB-KW"/>
</dbReference>
<dbReference type="Gene3D" id="1.10.10.10">
    <property type="entry name" value="Winged helix-like DNA-binding domain superfamily/Winged helix DNA-binding domain"/>
    <property type="match status" value="1"/>
</dbReference>
<dbReference type="CDD" id="cd00090">
    <property type="entry name" value="HTH_ARSR"/>
    <property type="match status" value="1"/>
</dbReference>
<organism evidence="5 8">
    <name type="scientific">Sphingomonas koreensis</name>
    <dbReference type="NCBI Taxonomy" id="93064"/>
    <lineage>
        <taxon>Bacteria</taxon>
        <taxon>Pseudomonadati</taxon>
        <taxon>Pseudomonadota</taxon>
        <taxon>Alphaproteobacteria</taxon>
        <taxon>Sphingomonadales</taxon>
        <taxon>Sphingomonadaceae</taxon>
        <taxon>Sphingomonas</taxon>
    </lineage>
</organism>
<sequence length="233" mass="26268">MKLEKVTKEEKVAEKRWYDDACGTALALEFLGERWSMLIVRELMLGPRRFGELKADLTGISANVLTQRLDSLEQAGVLTRRKLPPPANVQVYELTPWGYESEPIFQAMGRWATRSPRHDPTLPLSPVSAMLSLRTMIDPDRPDIRMTIGFRFPGASFVGRLDRHDLAIEPGEAGDADVVFETDTTRFVTLVYGKWPFEESEAEGRLKLTGDRAKAQQFVDLFALPEKLTQGDA</sequence>
<dbReference type="GO" id="GO:0006355">
    <property type="term" value="P:regulation of DNA-templated transcription"/>
    <property type="evidence" value="ECO:0007669"/>
    <property type="project" value="UniProtKB-ARBA"/>
</dbReference>
<keyword evidence="3" id="KW-0804">Transcription</keyword>
<evidence type="ECO:0000256" key="3">
    <source>
        <dbReference type="ARBA" id="ARBA00023163"/>
    </source>
</evidence>
<evidence type="ECO:0000256" key="1">
    <source>
        <dbReference type="ARBA" id="ARBA00023015"/>
    </source>
</evidence>
<reference evidence="6 9" key="4">
    <citation type="submission" date="2018-07" db="EMBL/GenBank/DDBJ databases">
        <title>Genomic and Epidemiologic Investigation of an Indolent Hospital Outbreak.</title>
        <authorList>
            <person name="Johnson R.C."/>
            <person name="Deming C."/>
            <person name="Conlan S."/>
            <person name="Zellmer C.J."/>
            <person name="Michelin A.V."/>
            <person name="Lee-Lin S."/>
            <person name="Thomas P.J."/>
            <person name="Park M."/>
            <person name="Weingarten R.A."/>
            <person name="Less J."/>
            <person name="Dekker J.P."/>
            <person name="Frank K.M."/>
            <person name="Musser K.A."/>
            <person name="Mcquiston J.R."/>
            <person name="Henderson D.K."/>
            <person name="Lau A.F."/>
            <person name="Palmore T.N."/>
            <person name="Segre J.A."/>
        </authorList>
    </citation>
    <scope>NUCLEOTIDE SEQUENCE [LARGE SCALE GENOMIC DNA]</scope>
    <source>
        <strain evidence="7">SK-CDC1_0717</strain>
        <strain evidence="6 9">SK-NIH.Env10_0317</strain>
    </source>
</reference>
<proteinExistence type="predicted"/>
<dbReference type="GeneID" id="44132663"/>
<keyword evidence="1" id="KW-0805">Transcription regulation</keyword>
<dbReference type="EMBL" id="QQWO01000013">
    <property type="protein sequence ID" value="RSV01168.1"/>
    <property type="molecule type" value="Genomic_DNA"/>
</dbReference>
<feature type="domain" description="HTH hxlR-type" evidence="4">
    <location>
        <begin position="22"/>
        <end position="120"/>
    </location>
</feature>
<dbReference type="Proteomes" id="UP000185161">
    <property type="component" value="Chromosome"/>
</dbReference>
<evidence type="ECO:0000256" key="2">
    <source>
        <dbReference type="ARBA" id="ARBA00023125"/>
    </source>
</evidence>
<dbReference type="EMBL" id="QQYZ01000011">
    <property type="protein sequence ID" value="RSY83164.1"/>
    <property type="molecule type" value="Genomic_DNA"/>
</dbReference>
<reference evidence="8" key="2">
    <citation type="submission" date="2016-12" db="EMBL/GenBank/DDBJ databases">
        <title>Whole genome sequencing of Sphingomonas sp. ABOJV.</title>
        <authorList>
            <person name="Conlan S."/>
            <person name="Thomas P.J."/>
            <person name="Mullikin J."/>
            <person name="Palmore T.N."/>
            <person name="Frank K.M."/>
            <person name="Segre J.A."/>
        </authorList>
    </citation>
    <scope>NUCLEOTIDE SEQUENCE [LARGE SCALE GENOMIC DNA]</scope>
    <source>
        <strain evidence="8">ABOJV</strain>
    </source>
</reference>
<reference evidence="5" key="1">
    <citation type="submission" date="2016-12" db="EMBL/GenBank/DDBJ databases">
        <title>Whole genome sequencing of Sphingomonas koreensis.</title>
        <authorList>
            <person name="Conlan S."/>
            <person name="Thomas P.J."/>
            <person name="Mullikin J."/>
            <person name="Palmore T.N."/>
            <person name="Frank K.M."/>
            <person name="Segre J.A."/>
        </authorList>
    </citation>
    <scope>NUCLEOTIDE SEQUENCE</scope>
    <source>
        <strain evidence="5">ABOJV</strain>
    </source>
</reference>
<dbReference type="RefSeq" id="WP_075151352.1">
    <property type="nucleotide sequence ID" value="NZ_CP018820.1"/>
</dbReference>
<dbReference type="SUPFAM" id="SSF55718">
    <property type="entry name" value="SCP-like"/>
    <property type="match status" value="1"/>
</dbReference>
<keyword evidence="8" id="KW-1185">Reference proteome</keyword>
<evidence type="ECO:0000313" key="6">
    <source>
        <dbReference type="EMBL" id="RSV01168.1"/>
    </source>
</evidence>
<dbReference type="EMBL" id="CP018820">
    <property type="protein sequence ID" value="APR52527.1"/>
    <property type="molecule type" value="Genomic_DNA"/>
</dbReference>
<evidence type="ECO:0000313" key="10">
    <source>
        <dbReference type="Proteomes" id="UP000287746"/>
    </source>
</evidence>
<dbReference type="OrthoDB" id="9782219at2"/>